<dbReference type="Proteomes" id="UP000790787">
    <property type="component" value="Chromosome 17"/>
</dbReference>
<reference evidence="1" key="1">
    <citation type="journal article" date="2014" name="Nat. Commun.">
        <title>The tobacco genome sequence and its comparison with those of tomato and potato.</title>
        <authorList>
            <person name="Sierro N."/>
            <person name="Battey J.N."/>
            <person name="Ouadi S."/>
            <person name="Bakaher N."/>
            <person name="Bovet L."/>
            <person name="Willig A."/>
            <person name="Goepfert S."/>
            <person name="Peitsch M.C."/>
            <person name="Ivanov N.V."/>
        </authorList>
    </citation>
    <scope>NUCLEOTIDE SEQUENCE [LARGE SCALE GENOMIC DNA]</scope>
</reference>
<gene>
    <name evidence="2" type="primary">LOC142171710</name>
</gene>
<accession>A0AC58T2Q9</accession>
<keyword evidence="1" id="KW-1185">Reference proteome</keyword>
<dbReference type="RefSeq" id="XP_075091503.1">
    <property type="nucleotide sequence ID" value="XM_075235402.1"/>
</dbReference>
<evidence type="ECO:0000313" key="2">
    <source>
        <dbReference type="RefSeq" id="XP_075091503.1"/>
    </source>
</evidence>
<sequence length="212" mass="25323">MNNQIDGPWSILGDFNVIMETNEKKGGRLHRLSKSLKFQMWFTVERISHGLMVEKQKRKRILQRLDRVFYNDAWSSTFNISIVCYLPRIGSDHNVLLLNCSKSVTPPIKYFKFLNFWVDHPNFMDAVKGCWDEYVQGNVMYSLHQKLKSLAHYLSRWSKEYIGNVFDKIDELEQKVDQMEFRYAHDSESNRTRLHCLYAEQIRWMNMENAIL</sequence>
<protein>
    <submittedName>
        <fullName evidence="2">Uncharacterized protein LOC142171710</fullName>
    </submittedName>
</protein>
<evidence type="ECO:0000313" key="1">
    <source>
        <dbReference type="Proteomes" id="UP000790787"/>
    </source>
</evidence>
<name>A0AC58T2Q9_TOBAC</name>
<reference evidence="2" key="2">
    <citation type="submission" date="2025-08" db="UniProtKB">
        <authorList>
            <consortium name="RefSeq"/>
        </authorList>
    </citation>
    <scope>IDENTIFICATION</scope>
    <source>
        <tissue evidence="2">Leaf</tissue>
    </source>
</reference>
<proteinExistence type="predicted"/>
<organism evidence="1 2">
    <name type="scientific">Nicotiana tabacum</name>
    <name type="common">Common tobacco</name>
    <dbReference type="NCBI Taxonomy" id="4097"/>
    <lineage>
        <taxon>Eukaryota</taxon>
        <taxon>Viridiplantae</taxon>
        <taxon>Streptophyta</taxon>
        <taxon>Embryophyta</taxon>
        <taxon>Tracheophyta</taxon>
        <taxon>Spermatophyta</taxon>
        <taxon>Magnoliopsida</taxon>
        <taxon>eudicotyledons</taxon>
        <taxon>Gunneridae</taxon>
        <taxon>Pentapetalae</taxon>
        <taxon>asterids</taxon>
        <taxon>lamiids</taxon>
        <taxon>Solanales</taxon>
        <taxon>Solanaceae</taxon>
        <taxon>Nicotianoideae</taxon>
        <taxon>Nicotianeae</taxon>
        <taxon>Nicotiana</taxon>
    </lineage>
</organism>